<keyword evidence="3" id="KW-0285">Flavoprotein</keyword>
<dbReference type="AlphaFoldDB" id="A0A1H9D6V7"/>
<keyword evidence="4" id="KW-0274">FAD</keyword>
<evidence type="ECO:0000259" key="8">
    <source>
        <dbReference type="PROSITE" id="PS51387"/>
    </source>
</evidence>
<dbReference type="InterPro" id="IPR016167">
    <property type="entry name" value="FAD-bd_PCMH_sub1"/>
</dbReference>
<dbReference type="InterPro" id="IPR036318">
    <property type="entry name" value="FAD-bd_PCMH-like_sf"/>
</dbReference>
<dbReference type="InterPro" id="IPR006094">
    <property type="entry name" value="Oxid_FAD_bind_N"/>
</dbReference>
<dbReference type="PROSITE" id="PS51318">
    <property type="entry name" value="TAT"/>
    <property type="match status" value="1"/>
</dbReference>
<dbReference type="InterPro" id="IPR006311">
    <property type="entry name" value="TAT_signal"/>
</dbReference>
<keyword evidence="10" id="KW-1185">Reference proteome</keyword>
<dbReference type="GO" id="GO:0071949">
    <property type="term" value="F:FAD binding"/>
    <property type="evidence" value="ECO:0007669"/>
    <property type="project" value="InterPro"/>
</dbReference>
<evidence type="ECO:0000256" key="6">
    <source>
        <dbReference type="SAM" id="MobiDB-lite"/>
    </source>
</evidence>
<dbReference type="InterPro" id="IPR016166">
    <property type="entry name" value="FAD-bd_PCMH"/>
</dbReference>
<dbReference type="PANTHER" id="PTHR42973:SF39">
    <property type="entry name" value="FAD-BINDING PCMH-TYPE DOMAIN-CONTAINING PROTEIN"/>
    <property type="match status" value="1"/>
</dbReference>
<dbReference type="NCBIfam" id="TIGR01409">
    <property type="entry name" value="TAT_signal_seq"/>
    <property type="match status" value="1"/>
</dbReference>
<dbReference type="PANTHER" id="PTHR42973">
    <property type="entry name" value="BINDING OXIDOREDUCTASE, PUTATIVE (AFU_ORTHOLOGUE AFUA_1G17690)-RELATED"/>
    <property type="match status" value="1"/>
</dbReference>
<evidence type="ECO:0000256" key="1">
    <source>
        <dbReference type="ARBA" id="ARBA00001974"/>
    </source>
</evidence>
<dbReference type="EMBL" id="FOFT01000001">
    <property type="protein sequence ID" value="SEQ09087.1"/>
    <property type="molecule type" value="Genomic_DNA"/>
</dbReference>
<dbReference type="InterPro" id="IPR050416">
    <property type="entry name" value="FAD-linked_Oxidoreductase"/>
</dbReference>
<evidence type="ECO:0000256" key="4">
    <source>
        <dbReference type="ARBA" id="ARBA00022827"/>
    </source>
</evidence>
<reference evidence="10" key="1">
    <citation type="submission" date="2016-10" db="EMBL/GenBank/DDBJ databases">
        <authorList>
            <person name="Varghese N."/>
            <person name="Submissions S."/>
        </authorList>
    </citation>
    <scope>NUCLEOTIDE SEQUENCE [LARGE SCALE GENOMIC DNA]</scope>
    <source>
        <strain evidence="10">CGMCC 4.578</strain>
    </source>
</reference>
<feature type="domain" description="FAD-binding PCMH-type" evidence="8">
    <location>
        <begin position="81"/>
        <end position="250"/>
    </location>
</feature>
<organism evidence="9 10">
    <name type="scientific">Lentzea flaviverrucosa</name>
    <dbReference type="NCBI Taxonomy" id="200379"/>
    <lineage>
        <taxon>Bacteria</taxon>
        <taxon>Bacillati</taxon>
        <taxon>Actinomycetota</taxon>
        <taxon>Actinomycetes</taxon>
        <taxon>Pseudonocardiales</taxon>
        <taxon>Pseudonocardiaceae</taxon>
        <taxon>Lentzea</taxon>
    </lineage>
</organism>
<dbReference type="GO" id="GO:0016491">
    <property type="term" value="F:oxidoreductase activity"/>
    <property type="evidence" value="ECO:0007669"/>
    <property type="project" value="UniProtKB-KW"/>
</dbReference>
<dbReference type="Gene3D" id="3.40.462.20">
    <property type="match status" value="1"/>
</dbReference>
<evidence type="ECO:0000256" key="2">
    <source>
        <dbReference type="ARBA" id="ARBA00005466"/>
    </source>
</evidence>
<accession>A0A1H9D6V7</accession>
<name>A0A1H9D6V7_9PSEU</name>
<evidence type="ECO:0000256" key="3">
    <source>
        <dbReference type="ARBA" id="ARBA00022630"/>
    </source>
</evidence>
<comment type="cofactor">
    <cofactor evidence="1">
        <name>FAD</name>
        <dbReference type="ChEBI" id="CHEBI:57692"/>
    </cofactor>
</comment>
<dbReference type="Pfam" id="PF01565">
    <property type="entry name" value="FAD_binding_4"/>
    <property type="match status" value="1"/>
</dbReference>
<comment type="similarity">
    <text evidence="2">Belongs to the oxygen-dependent FAD-linked oxidoreductase family.</text>
</comment>
<feature type="chain" id="PRO_5011697883" evidence="7">
    <location>
        <begin position="28"/>
        <end position="483"/>
    </location>
</feature>
<dbReference type="OrthoDB" id="9775082at2"/>
<keyword evidence="5" id="KW-0560">Oxidoreductase</keyword>
<protein>
    <submittedName>
        <fullName evidence="9">Tat (Twin-arginine translocation) pathway signal sequence</fullName>
    </submittedName>
</protein>
<evidence type="ECO:0000313" key="10">
    <source>
        <dbReference type="Proteomes" id="UP000199028"/>
    </source>
</evidence>
<dbReference type="Proteomes" id="UP000199028">
    <property type="component" value="Unassembled WGS sequence"/>
</dbReference>
<dbReference type="InterPro" id="IPR016169">
    <property type="entry name" value="FAD-bd_PCMH_sub2"/>
</dbReference>
<feature type="signal peptide" evidence="7">
    <location>
        <begin position="1"/>
        <end position="27"/>
    </location>
</feature>
<dbReference type="Gene3D" id="3.30.465.10">
    <property type="match status" value="1"/>
</dbReference>
<dbReference type="InterPro" id="IPR012951">
    <property type="entry name" value="BBE"/>
</dbReference>
<dbReference type="SUPFAM" id="SSF56176">
    <property type="entry name" value="FAD-binding/transporter-associated domain-like"/>
    <property type="match status" value="1"/>
</dbReference>
<dbReference type="PROSITE" id="PS51387">
    <property type="entry name" value="FAD_PCMH"/>
    <property type="match status" value="1"/>
</dbReference>
<evidence type="ECO:0000256" key="7">
    <source>
        <dbReference type="SAM" id="SignalP"/>
    </source>
</evidence>
<sequence length="483" mass="49597">MACHHDQVDRRRFLKVAGLAGAGAALAACTSSPTSPVPPPSSSSVPSGPPDWTALRSRLSGRLVLAGDDGFAYQGFNPVWDARKPAAVAKVTSAADVQACVEAVRGRAAVAARSGGHSYAGYSSPPGGLQVDLRGMAGIEVLPGDQVRIGSGAALGDVSRTLVASGRCLPTGTCPSVGIAGLTLGGGIGVLSRKYGLTCDHLVSATVVTASGELVTTSAQQEPDLFWALRGGGGGNFGIVTEFVFSTVPAPDVTVFSLSYPAGAAADALGAWQAWIAKAPNELWSNVVVRGGAQPSCRIGGCFVGPTGALTSLVNQLPAPAQRFVQAQTYAEATQYFAGGPITRESAVASSRVVGEPISDPAKAVDLLAGQSEETYLMFDGLRGAVADAAPDATAFPHRKALANVQIYLKTPPEAAEQARGTLATIRDGLGALVGDAGYVNYIDPQMPRWAQAYYGGNLARLQDVAAEYDPDHVFTFAQAVSR</sequence>
<gene>
    <name evidence="9" type="ORF">SAMN05216195_101997</name>
</gene>
<dbReference type="Gene3D" id="3.30.43.10">
    <property type="entry name" value="Uridine Diphospho-n-acetylenolpyruvylglucosamine Reductase, domain 2"/>
    <property type="match status" value="1"/>
</dbReference>
<dbReference type="Pfam" id="PF08031">
    <property type="entry name" value="BBE"/>
    <property type="match status" value="1"/>
</dbReference>
<dbReference type="InterPro" id="IPR019546">
    <property type="entry name" value="TAT_signal_bac_arc"/>
</dbReference>
<feature type="region of interest" description="Disordered" evidence="6">
    <location>
        <begin position="31"/>
        <end position="51"/>
    </location>
</feature>
<evidence type="ECO:0000256" key="5">
    <source>
        <dbReference type="ARBA" id="ARBA00023002"/>
    </source>
</evidence>
<proteinExistence type="inferred from homology"/>
<keyword evidence="7" id="KW-0732">Signal</keyword>
<evidence type="ECO:0000313" key="9">
    <source>
        <dbReference type="EMBL" id="SEQ09087.1"/>
    </source>
</evidence>